<keyword evidence="2" id="KW-0802">TPR repeat</keyword>
<dbReference type="AlphaFoldDB" id="A0A5B8LIB4"/>
<keyword evidence="4" id="KW-1185">Reference proteome</keyword>
<dbReference type="InterPro" id="IPR027417">
    <property type="entry name" value="P-loop_NTPase"/>
</dbReference>
<dbReference type="PANTHER" id="PTHR12788:SF10">
    <property type="entry name" value="PROTEIN-TYROSINE SULFOTRANSFERASE"/>
    <property type="match status" value="1"/>
</dbReference>
<dbReference type="PROSITE" id="PS50005">
    <property type="entry name" value="TPR"/>
    <property type="match status" value="2"/>
</dbReference>
<evidence type="ECO:0000313" key="4">
    <source>
        <dbReference type="Proteomes" id="UP000315673"/>
    </source>
</evidence>
<dbReference type="Pfam" id="PF14559">
    <property type="entry name" value="TPR_19"/>
    <property type="match status" value="1"/>
</dbReference>
<dbReference type="GO" id="GO:0008476">
    <property type="term" value="F:protein-tyrosine sulfotransferase activity"/>
    <property type="evidence" value="ECO:0007669"/>
    <property type="project" value="InterPro"/>
</dbReference>
<dbReference type="Gene3D" id="3.40.50.300">
    <property type="entry name" value="P-loop containing nucleotide triphosphate hydrolases"/>
    <property type="match status" value="1"/>
</dbReference>
<dbReference type="KEGG" id="spai:FPZ24_10565"/>
<protein>
    <submittedName>
        <fullName evidence="3">Tetratricopeptide repeat protein</fullName>
    </submittedName>
</protein>
<keyword evidence="1" id="KW-0808">Transferase</keyword>
<dbReference type="EMBL" id="CP042306">
    <property type="protein sequence ID" value="QDZ07873.1"/>
    <property type="molecule type" value="Genomic_DNA"/>
</dbReference>
<dbReference type="SUPFAM" id="SSF52540">
    <property type="entry name" value="P-loop containing nucleoside triphosphate hydrolases"/>
    <property type="match status" value="1"/>
</dbReference>
<dbReference type="Pfam" id="PF13469">
    <property type="entry name" value="Sulfotransfer_3"/>
    <property type="match status" value="1"/>
</dbReference>
<dbReference type="OrthoDB" id="9800698at2"/>
<name>A0A5B8LIB4_9SPHN</name>
<gene>
    <name evidence="3" type="ORF">FPZ24_10565</name>
</gene>
<organism evidence="3 4">
    <name type="scientific">Sphingomonas panacisoli</name>
    <dbReference type="NCBI Taxonomy" id="1813879"/>
    <lineage>
        <taxon>Bacteria</taxon>
        <taxon>Pseudomonadati</taxon>
        <taxon>Pseudomonadota</taxon>
        <taxon>Alphaproteobacteria</taxon>
        <taxon>Sphingomonadales</taxon>
        <taxon>Sphingomonadaceae</taxon>
        <taxon>Sphingomonas</taxon>
    </lineage>
</organism>
<feature type="repeat" description="TPR" evidence="2">
    <location>
        <begin position="119"/>
        <end position="152"/>
    </location>
</feature>
<dbReference type="InterPro" id="IPR026634">
    <property type="entry name" value="TPST-like"/>
</dbReference>
<reference evidence="3 4" key="1">
    <citation type="submission" date="2019-07" db="EMBL/GenBank/DDBJ databases">
        <title>Full genome sequence of Sphingomonas sp. 4R-6-7(HKS19).</title>
        <authorList>
            <person name="Im W.-T."/>
        </authorList>
    </citation>
    <scope>NUCLEOTIDE SEQUENCE [LARGE SCALE GENOMIC DNA]</scope>
    <source>
        <strain evidence="3 4">HKS19</strain>
    </source>
</reference>
<evidence type="ECO:0000313" key="3">
    <source>
        <dbReference type="EMBL" id="QDZ07873.1"/>
    </source>
</evidence>
<dbReference type="RefSeq" id="WP_146571793.1">
    <property type="nucleotide sequence ID" value="NZ_CP042306.1"/>
</dbReference>
<dbReference type="InterPro" id="IPR011990">
    <property type="entry name" value="TPR-like_helical_dom_sf"/>
</dbReference>
<evidence type="ECO:0000256" key="2">
    <source>
        <dbReference type="PROSITE-ProRule" id="PRU00339"/>
    </source>
</evidence>
<accession>A0A5B8LIB4</accession>
<proteinExistence type="predicted"/>
<dbReference type="InterPro" id="IPR019734">
    <property type="entry name" value="TPR_rpt"/>
</dbReference>
<feature type="repeat" description="TPR" evidence="2">
    <location>
        <begin position="153"/>
        <end position="186"/>
    </location>
</feature>
<dbReference type="SMART" id="SM00028">
    <property type="entry name" value="TPR"/>
    <property type="match status" value="4"/>
</dbReference>
<dbReference type="PANTHER" id="PTHR12788">
    <property type="entry name" value="PROTEIN-TYROSINE SULFOTRANSFERASE 2"/>
    <property type="match status" value="1"/>
</dbReference>
<sequence>MAGGTDGGSWMAATGRYPPRLVEAALALNDNRLSDAEPLLKRHLHDDPFDVAAIRMLAELAGRIGRYRDAESLLRRAVELAPGFIAARSNLALVLYRLNRPAEAIAELEQVIADDPDNIGHANLQAAAYGRIGEFDEAIALYDRVLKEAPNQPRVWMSYGHMLKTVGRQADGIAAYRRAIELMPALGEAWWSLANLKTVRFDDADIAAMQAALTAPGISDEDRFHLDFALGKAFEDRKQPEPAFEHYAAGNALRKTKQAYDADETERFVDRSIALFSSAFFAAGADLGCQAPDPIFILGMPRAGSTLIEQILASHSQVEGTTELPDIPALARRETNYPDAVGHFTADKLAALGEEYLRRVKIQRRTDRPFFIDKLPNNWAHLPLIHLILPNAKIIDARRHPLGCCFSNFKQHFARGQAFSYDLADMGRYYRDYVRLMAHIDRVLPGRVHRVIYEDMVDDPERETRALLDYCGLEFEPACLSFHETERAVRTASSEQVRQPIFRDATEAWKPFAAWLGPLEAALGDVLLAYPAVPAAL</sequence>
<dbReference type="Gene3D" id="1.25.40.10">
    <property type="entry name" value="Tetratricopeptide repeat domain"/>
    <property type="match status" value="1"/>
</dbReference>
<evidence type="ECO:0000256" key="1">
    <source>
        <dbReference type="ARBA" id="ARBA00022679"/>
    </source>
</evidence>
<dbReference type="SUPFAM" id="SSF48452">
    <property type="entry name" value="TPR-like"/>
    <property type="match status" value="1"/>
</dbReference>
<dbReference type="Proteomes" id="UP000315673">
    <property type="component" value="Chromosome"/>
</dbReference>